<dbReference type="InterPro" id="IPR012337">
    <property type="entry name" value="RNaseH-like_sf"/>
</dbReference>
<gene>
    <name evidence="3" type="primary">LOC112681306</name>
</gene>
<name>A0A8B8F9R0_9HEMI</name>
<sequence length="430" mass="49080">MDKRIVSICPHISTYTYLTIIIIYYKYALYWRGPQIANGKPSDWDDSRPTLPLCELPELGFVSCVTRIDGEEKEWFGCFSNFDRMLRVVAYMRRFISACHHSVALRQRGVTKSLVVQNSNVTGPTFWRKNELDCTARTLIAESQRVQFAELIRELTAGDRISSKPIARLAPFINADGLVHIGGRLRHSLLKYDCKHPVLLAKRSHYTLLLCRRWHLLAGHAGKRVLIALISRQYWVIAIRSVLHNILVNCTVCVRLDAKPVCPFMADLPISRVQPRRPFERVGVYYAGPLQLKELRLRKSRIYKVYIAVFVCFTTKAVHLEVVTELSTDAFLAAFDRFVARRGLPADVYSDCGTNFVGADKQLRALIQSDEGQNAVANFCAMCTWHFNPPSAPHFGGLWEAAVRSIKPMMIPLVGFYLPNNYIFFGYTER</sequence>
<dbReference type="SUPFAM" id="SSF53098">
    <property type="entry name" value="Ribonuclease H-like"/>
    <property type="match status" value="1"/>
</dbReference>
<dbReference type="RefSeq" id="XP_025407356.1">
    <property type="nucleotide sequence ID" value="XM_025551571.1"/>
</dbReference>
<dbReference type="GeneID" id="112681306"/>
<evidence type="ECO:0000313" key="2">
    <source>
        <dbReference type="Proteomes" id="UP000694846"/>
    </source>
</evidence>
<keyword evidence="1" id="KW-0812">Transmembrane</keyword>
<dbReference type="Proteomes" id="UP000694846">
    <property type="component" value="Unplaced"/>
</dbReference>
<accession>A0A8B8F9R0</accession>
<evidence type="ECO:0000313" key="3">
    <source>
        <dbReference type="RefSeq" id="XP_025407356.1"/>
    </source>
</evidence>
<dbReference type="GO" id="GO:0003676">
    <property type="term" value="F:nucleic acid binding"/>
    <property type="evidence" value="ECO:0007669"/>
    <property type="project" value="InterPro"/>
</dbReference>
<dbReference type="Gene3D" id="3.30.420.10">
    <property type="entry name" value="Ribonuclease H-like superfamily/Ribonuclease H"/>
    <property type="match status" value="1"/>
</dbReference>
<reference evidence="3" key="1">
    <citation type="submission" date="2025-08" db="UniProtKB">
        <authorList>
            <consortium name="RefSeq"/>
        </authorList>
    </citation>
    <scope>IDENTIFICATION</scope>
    <source>
        <tissue evidence="3">Whole body</tissue>
    </source>
</reference>
<protein>
    <submittedName>
        <fullName evidence="3">Uncharacterized protein LOC112681306</fullName>
    </submittedName>
</protein>
<keyword evidence="2" id="KW-1185">Reference proteome</keyword>
<dbReference type="PANTHER" id="PTHR47331">
    <property type="entry name" value="PHD-TYPE DOMAIN-CONTAINING PROTEIN"/>
    <property type="match status" value="1"/>
</dbReference>
<dbReference type="PANTHER" id="PTHR47331:SF1">
    <property type="entry name" value="GAG-LIKE PROTEIN"/>
    <property type="match status" value="1"/>
</dbReference>
<organism evidence="2 3">
    <name type="scientific">Sipha flava</name>
    <name type="common">yellow sugarcane aphid</name>
    <dbReference type="NCBI Taxonomy" id="143950"/>
    <lineage>
        <taxon>Eukaryota</taxon>
        <taxon>Metazoa</taxon>
        <taxon>Ecdysozoa</taxon>
        <taxon>Arthropoda</taxon>
        <taxon>Hexapoda</taxon>
        <taxon>Insecta</taxon>
        <taxon>Pterygota</taxon>
        <taxon>Neoptera</taxon>
        <taxon>Paraneoptera</taxon>
        <taxon>Hemiptera</taxon>
        <taxon>Sternorrhyncha</taxon>
        <taxon>Aphidomorpha</taxon>
        <taxon>Aphidoidea</taxon>
        <taxon>Aphididae</taxon>
        <taxon>Sipha</taxon>
    </lineage>
</organism>
<feature type="transmembrane region" description="Helical" evidence="1">
    <location>
        <begin position="12"/>
        <end position="31"/>
    </location>
</feature>
<proteinExistence type="predicted"/>
<dbReference type="InterPro" id="IPR036397">
    <property type="entry name" value="RNaseH_sf"/>
</dbReference>
<evidence type="ECO:0000256" key="1">
    <source>
        <dbReference type="SAM" id="Phobius"/>
    </source>
</evidence>
<keyword evidence="1" id="KW-0472">Membrane</keyword>
<keyword evidence="1" id="KW-1133">Transmembrane helix</keyword>
<dbReference type="OrthoDB" id="6616139at2759"/>
<dbReference type="AlphaFoldDB" id="A0A8B8F9R0"/>